<dbReference type="EMBL" id="JAETWB010000007">
    <property type="protein sequence ID" value="MBL6079605.1"/>
    <property type="molecule type" value="Genomic_DNA"/>
</dbReference>
<name>A0ABS1U4Y1_9PROT</name>
<keyword evidence="1" id="KW-0812">Transmembrane</keyword>
<dbReference type="GO" id="GO:0008483">
    <property type="term" value="F:transaminase activity"/>
    <property type="evidence" value="ECO:0007669"/>
    <property type="project" value="UniProtKB-KW"/>
</dbReference>
<proteinExistence type="predicted"/>
<keyword evidence="3" id="KW-1185">Reference proteome</keyword>
<keyword evidence="2" id="KW-0032">Aminotransferase</keyword>
<dbReference type="SUPFAM" id="SSF51905">
    <property type="entry name" value="FAD/NAD(P)-binding domain"/>
    <property type="match status" value="1"/>
</dbReference>
<dbReference type="PRINTS" id="PR00411">
    <property type="entry name" value="PNDRDTASEI"/>
</dbReference>
<dbReference type="Proteomes" id="UP000660885">
    <property type="component" value="Unassembled WGS sequence"/>
</dbReference>
<evidence type="ECO:0000313" key="2">
    <source>
        <dbReference type="EMBL" id="MBL6079605.1"/>
    </source>
</evidence>
<dbReference type="Gene3D" id="3.50.50.60">
    <property type="entry name" value="FAD/NAD(P)-binding domain"/>
    <property type="match status" value="1"/>
</dbReference>
<keyword evidence="2" id="KW-0808">Transferase</keyword>
<keyword evidence="1" id="KW-1133">Transmembrane helix</keyword>
<sequence length="444" mass="46088">MNMVDYYGSLFIGGGPAGIAPLVWAARTGRLKPLANKGLVVVEAGNCLGAGSIGSHAIGSDTLADTFLECLESSQDERLSALRTHPSAEAVRQYSKGAAPLPVVAAFLETLGRTVQDVIEAAGGQVLLRHRASGLRQQRTGQWVATLQAATGETVTVMATKAVLATGATQRLDDLASIPVAGLPLMPEFSSKLLLSGAVLGHGGVDAIRRHLRGITAPRIAIVGGSHSAVASANRILYGVPELSLNSGSVTILHRRPLRIFYPTPEAALAEGYTDFGPQDVCAVSGRLYRLAGFRLDARDLVMRALGVGGRPAEPRLALHRIGTPEADEQGRSLLQSADLIVAALGYRPTTVPVEHADGTPWRLAAGSGTAPLVNSACEVLDNTQHAIPGLYGIGLAAGFVPQGAAGGEPSFIGQTNGLWLWQNPIGAMIVDALLQGEAGRVAA</sequence>
<dbReference type="InterPro" id="IPR036188">
    <property type="entry name" value="FAD/NAD-bd_sf"/>
</dbReference>
<dbReference type="RefSeq" id="WP_202832848.1">
    <property type="nucleotide sequence ID" value="NZ_JAETWB010000007.1"/>
</dbReference>
<gene>
    <name evidence="2" type="ORF">JMJ56_16425</name>
</gene>
<reference evidence="2 3" key="1">
    <citation type="submission" date="2021-01" db="EMBL/GenBank/DDBJ databases">
        <title>Belnapia mucosa sp. nov. and Belnapia arida sp. nov., isolated from the Tabernas Desert (Almeria, Spain).</title>
        <authorList>
            <person name="Molina-Menor E."/>
            <person name="Vidal-Verdu A."/>
            <person name="Calonge A."/>
            <person name="Satari L."/>
            <person name="Pereto J."/>
            <person name="Porcar M."/>
        </authorList>
    </citation>
    <scope>NUCLEOTIDE SEQUENCE [LARGE SCALE GENOMIC DNA]</scope>
    <source>
        <strain evidence="2 3">T18</strain>
    </source>
</reference>
<evidence type="ECO:0000313" key="3">
    <source>
        <dbReference type="Proteomes" id="UP000660885"/>
    </source>
</evidence>
<comment type="caution">
    <text evidence="2">The sequence shown here is derived from an EMBL/GenBank/DDBJ whole genome shotgun (WGS) entry which is preliminary data.</text>
</comment>
<organism evidence="2 3">
    <name type="scientific">Belnapia arida</name>
    <dbReference type="NCBI Taxonomy" id="2804533"/>
    <lineage>
        <taxon>Bacteria</taxon>
        <taxon>Pseudomonadati</taxon>
        <taxon>Pseudomonadota</taxon>
        <taxon>Alphaproteobacteria</taxon>
        <taxon>Acetobacterales</taxon>
        <taxon>Roseomonadaceae</taxon>
        <taxon>Belnapia</taxon>
    </lineage>
</organism>
<keyword evidence="1" id="KW-0472">Membrane</keyword>
<dbReference type="PRINTS" id="PR00368">
    <property type="entry name" value="FADPNR"/>
</dbReference>
<protein>
    <submittedName>
        <fullName evidence="2">Aminotransferase DegT</fullName>
    </submittedName>
</protein>
<evidence type="ECO:0000256" key="1">
    <source>
        <dbReference type="SAM" id="Phobius"/>
    </source>
</evidence>
<feature type="transmembrane region" description="Helical" evidence="1">
    <location>
        <begin position="6"/>
        <end position="26"/>
    </location>
</feature>
<accession>A0ABS1U4Y1</accession>